<gene>
    <name evidence="7" type="ORF">F0344_00835</name>
</gene>
<dbReference type="GO" id="GO:0009254">
    <property type="term" value="P:peptidoglycan turnover"/>
    <property type="evidence" value="ECO:0007669"/>
    <property type="project" value="TreeGrafter"/>
</dbReference>
<reference evidence="8" key="1">
    <citation type="submission" date="2019-10" db="EMBL/GenBank/DDBJ databases">
        <title>Antimicrobial potential of Antarctic Bacteria.</title>
        <authorList>
            <person name="Benaud N."/>
            <person name="Edwards R.J."/>
            <person name="Ferrari B.C."/>
        </authorList>
    </citation>
    <scope>NUCLEOTIDE SEQUENCE [LARGE SCALE GENOMIC DNA]</scope>
    <source>
        <strain evidence="8">NBSH44</strain>
    </source>
</reference>
<sequence length="196" mass="21373">MPQPDRRSLLQGAAVAAAAALLPASVRAVAASSGETDCPQAAWKPASPSNYTAANRPSSHPVDLVVLHVTQATFGNTVGIFADAAKQVSAHYVVRSADGYIAQCLREKDIGWHAGNWDHNARSIGIEHEGWVDRPAYFTHIMYERSARLTADVCDRHGIPKDRAHIVGHHEVPGSDHTDPGSNWDWDRYIRLVNLV</sequence>
<dbReference type="AlphaFoldDB" id="A0A7G7BDE7"/>
<dbReference type="PROSITE" id="PS51318">
    <property type="entry name" value="TAT"/>
    <property type="match status" value="1"/>
</dbReference>
<evidence type="ECO:0000256" key="3">
    <source>
        <dbReference type="ARBA" id="ARBA00022801"/>
    </source>
</evidence>
<dbReference type="EMBL" id="CP045702">
    <property type="protein sequence ID" value="QNE73362.1"/>
    <property type="molecule type" value="Genomic_DNA"/>
</dbReference>
<keyword evidence="4" id="KW-0961">Cell wall biogenesis/degradation</keyword>
<organism evidence="7 8">
    <name type="scientific">Streptomyces finlayi</name>
    <dbReference type="NCBI Taxonomy" id="67296"/>
    <lineage>
        <taxon>Bacteria</taxon>
        <taxon>Bacillati</taxon>
        <taxon>Actinomycetota</taxon>
        <taxon>Actinomycetes</taxon>
        <taxon>Kitasatosporales</taxon>
        <taxon>Streptomycetaceae</taxon>
        <taxon>Streptomyces</taxon>
    </lineage>
</organism>
<dbReference type="SUPFAM" id="SSF55846">
    <property type="entry name" value="N-acetylmuramoyl-L-alanine amidase-like"/>
    <property type="match status" value="1"/>
</dbReference>
<dbReference type="EC" id="3.5.1.28" evidence="2"/>
<dbReference type="GO" id="GO:0009253">
    <property type="term" value="P:peptidoglycan catabolic process"/>
    <property type="evidence" value="ECO:0007669"/>
    <property type="project" value="InterPro"/>
</dbReference>
<dbReference type="InterPro" id="IPR019546">
    <property type="entry name" value="TAT_signal_bac_arc"/>
</dbReference>
<dbReference type="Pfam" id="PF01510">
    <property type="entry name" value="Amidase_2"/>
    <property type="match status" value="1"/>
</dbReference>
<dbReference type="CDD" id="cd06583">
    <property type="entry name" value="PGRP"/>
    <property type="match status" value="1"/>
</dbReference>
<dbReference type="InterPro" id="IPR002502">
    <property type="entry name" value="Amidase_domain"/>
</dbReference>
<evidence type="ECO:0000259" key="6">
    <source>
        <dbReference type="SMART" id="SM00644"/>
    </source>
</evidence>
<dbReference type="InterPro" id="IPR051206">
    <property type="entry name" value="NAMLAA_amidase_2"/>
</dbReference>
<dbReference type="GO" id="GO:0008745">
    <property type="term" value="F:N-acetylmuramoyl-L-alanine amidase activity"/>
    <property type="evidence" value="ECO:0007669"/>
    <property type="project" value="UniProtKB-EC"/>
</dbReference>
<feature type="signal peptide" evidence="5">
    <location>
        <begin position="1"/>
        <end position="30"/>
    </location>
</feature>
<dbReference type="GO" id="GO:0071555">
    <property type="term" value="P:cell wall organization"/>
    <property type="evidence" value="ECO:0007669"/>
    <property type="project" value="UniProtKB-KW"/>
</dbReference>
<comment type="catalytic activity">
    <reaction evidence="1">
        <text>Hydrolyzes the link between N-acetylmuramoyl residues and L-amino acid residues in certain cell-wall glycopeptides.</text>
        <dbReference type="EC" id="3.5.1.28"/>
    </reaction>
</comment>
<evidence type="ECO:0000256" key="5">
    <source>
        <dbReference type="SAM" id="SignalP"/>
    </source>
</evidence>
<dbReference type="RefSeq" id="WP_185296929.1">
    <property type="nucleotide sequence ID" value="NZ_CP045702.1"/>
</dbReference>
<feature type="domain" description="N-acetylmuramoyl-L-alanine amidase" evidence="6">
    <location>
        <begin position="51"/>
        <end position="181"/>
    </location>
</feature>
<evidence type="ECO:0000256" key="4">
    <source>
        <dbReference type="ARBA" id="ARBA00023316"/>
    </source>
</evidence>
<dbReference type="KEGG" id="sfiy:F0344_00835"/>
<dbReference type="InterPro" id="IPR036505">
    <property type="entry name" value="Amidase/PGRP_sf"/>
</dbReference>
<dbReference type="SMART" id="SM00644">
    <property type="entry name" value="Ami_2"/>
    <property type="match status" value="1"/>
</dbReference>
<protein>
    <recommendedName>
        <fullName evidence="2">N-acetylmuramoyl-L-alanine amidase</fullName>
        <ecNumber evidence="2">3.5.1.28</ecNumber>
    </recommendedName>
</protein>
<evidence type="ECO:0000313" key="7">
    <source>
        <dbReference type="EMBL" id="QNE73362.1"/>
    </source>
</evidence>
<evidence type="ECO:0000256" key="1">
    <source>
        <dbReference type="ARBA" id="ARBA00001561"/>
    </source>
</evidence>
<accession>A0A7G7BDE7</accession>
<evidence type="ECO:0000313" key="8">
    <source>
        <dbReference type="Proteomes" id="UP000515307"/>
    </source>
</evidence>
<keyword evidence="8" id="KW-1185">Reference proteome</keyword>
<dbReference type="PANTHER" id="PTHR30417:SF1">
    <property type="entry name" value="N-ACETYLMURAMOYL-L-ALANINE AMIDASE AMID"/>
    <property type="match status" value="1"/>
</dbReference>
<evidence type="ECO:0000256" key="2">
    <source>
        <dbReference type="ARBA" id="ARBA00011901"/>
    </source>
</evidence>
<dbReference type="Gene3D" id="3.40.80.10">
    <property type="entry name" value="Peptidoglycan recognition protein-like"/>
    <property type="match status" value="1"/>
</dbReference>
<keyword evidence="5" id="KW-0732">Signal</keyword>
<name>A0A7G7BDE7_9ACTN</name>
<dbReference type="FunFam" id="3.40.80.10:FF:000006">
    <property type="entry name" value="N-acetylmuramoyl-L-alanine amidase"/>
    <property type="match status" value="1"/>
</dbReference>
<dbReference type="PANTHER" id="PTHR30417">
    <property type="entry name" value="N-ACETYLMURAMOYL-L-ALANINE AMIDASE AMID"/>
    <property type="match status" value="1"/>
</dbReference>
<dbReference type="Pfam" id="PF10518">
    <property type="entry name" value="TAT_signal"/>
    <property type="match status" value="1"/>
</dbReference>
<dbReference type="Proteomes" id="UP000515307">
    <property type="component" value="Chromosome"/>
</dbReference>
<proteinExistence type="predicted"/>
<keyword evidence="3" id="KW-0378">Hydrolase</keyword>
<dbReference type="InterPro" id="IPR006311">
    <property type="entry name" value="TAT_signal"/>
</dbReference>
<feature type="chain" id="PRO_5028957047" description="N-acetylmuramoyl-L-alanine amidase" evidence="5">
    <location>
        <begin position="31"/>
        <end position="196"/>
    </location>
</feature>